<gene>
    <name evidence="1" type="ORF">APZ42_028838</name>
</gene>
<keyword evidence="2" id="KW-1185">Reference proteome</keyword>
<name>A0A164Q513_9CRUS</name>
<proteinExistence type="predicted"/>
<dbReference type="OrthoDB" id="6383690at2759"/>
<dbReference type="EMBL" id="LRGB01002462">
    <property type="protein sequence ID" value="KZS07436.1"/>
    <property type="molecule type" value="Genomic_DNA"/>
</dbReference>
<dbReference type="Proteomes" id="UP000076858">
    <property type="component" value="Unassembled WGS sequence"/>
</dbReference>
<accession>A0A164Q513</accession>
<protein>
    <submittedName>
        <fullName evidence="1">Uncharacterized protein</fullName>
    </submittedName>
</protein>
<comment type="caution">
    <text evidence="1">The sequence shown here is derived from an EMBL/GenBank/DDBJ whole genome shotgun (WGS) entry which is preliminary data.</text>
</comment>
<reference evidence="1 2" key="1">
    <citation type="submission" date="2016-03" db="EMBL/GenBank/DDBJ databases">
        <title>EvidentialGene: Evidence-directed Construction of Genes on Genomes.</title>
        <authorList>
            <person name="Gilbert D.G."/>
            <person name="Choi J.-H."/>
            <person name="Mockaitis K."/>
            <person name="Colbourne J."/>
            <person name="Pfrender M."/>
        </authorList>
    </citation>
    <scope>NUCLEOTIDE SEQUENCE [LARGE SCALE GENOMIC DNA]</scope>
    <source>
        <strain evidence="1 2">Xinb3</strain>
        <tissue evidence="1">Complete organism</tissue>
    </source>
</reference>
<sequence>MFTLSEVLFDWRYFEVAVVRFAEIVFHNTVSWYRRLNLRDRRLFTTLLNEAKDTCLDFTPFSGEIWKLDFYYSTYTGYAKDHDFYSRNYARLLWWLESGEDVYHPTPRRSDFHKEVLFSTVQARLAARLVALEVLNSGTKYGI</sequence>
<dbReference type="AlphaFoldDB" id="A0A164Q513"/>
<evidence type="ECO:0000313" key="2">
    <source>
        <dbReference type="Proteomes" id="UP000076858"/>
    </source>
</evidence>
<evidence type="ECO:0000313" key="1">
    <source>
        <dbReference type="EMBL" id="KZS07436.1"/>
    </source>
</evidence>
<organism evidence="1 2">
    <name type="scientific">Daphnia magna</name>
    <dbReference type="NCBI Taxonomy" id="35525"/>
    <lineage>
        <taxon>Eukaryota</taxon>
        <taxon>Metazoa</taxon>
        <taxon>Ecdysozoa</taxon>
        <taxon>Arthropoda</taxon>
        <taxon>Crustacea</taxon>
        <taxon>Branchiopoda</taxon>
        <taxon>Diplostraca</taxon>
        <taxon>Cladocera</taxon>
        <taxon>Anomopoda</taxon>
        <taxon>Daphniidae</taxon>
        <taxon>Daphnia</taxon>
    </lineage>
</organism>